<evidence type="ECO:0000313" key="3">
    <source>
        <dbReference type="Proteomes" id="UP000723463"/>
    </source>
</evidence>
<dbReference type="EMBL" id="JAAAXW010000179">
    <property type="protein sequence ID" value="KAF9541054.1"/>
    <property type="molecule type" value="Genomic_DNA"/>
</dbReference>
<sequence>MTMDTSATEETKDTKASKVPGSLDKATGKRKKKRLDLPVQSAPRRLTPKKIVTNTNTKAEVSLEQQEQEENETKWIWGCAVEKPGEHDVTQEERDSTSSGHVVKELRQACRKVKITPSAQYNRESETISTNTEDQMQDKKRSDHAVNDSNNEENKDGHKEQNRFNGECYDKTKEQEPDNTLVREEGQRVTEEERKKKLRKRLQKDLEKGLRTQKNLHMKLHSQLRSQKDLELMKAILTELEKGLKLQKMVENELGLKKMQGKGLDEPDLHSAEVYTEEGVATRVLPLLADLQVLAA</sequence>
<dbReference type="AlphaFoldDB" id="A0A9P6K0U5"/>
<name>A0A9P6K0U5_9FUNG</name>
<organism evidence="2 3">
    <name type="scientific">Mortierella hygrophila</name>
    <dbReference type="NCBI Taxonomy" id="979708"/>
    <lineage>
        <taxon>Eukaryota</taxon>
        <taxon>Fungi</taxon>
        <taxon>Fungi incertae sedis</taxon>
        <taxon>Mucoromycota</taxon>
        <taxon>Mortierellomycotina</taxon>
        <taxon>Mortierellomycetes</taxon>
        <taxon>Mortierellales</taxon>
        <taxon>Mortierellaceae</taxon>
        <taxon>Mortierella</taxon>
    </lineage>
</organism>
<feature type="compositionally biased region" description="Polar residues" evidence="1">
    <location>
        <begin position="117"/>
        <end position="134"/>
    </location>
</feature>
<feature type="region of interest" description="Disordered" evidence="1">
    <location>
        <begin position="1"/>
        <end position="71"/>
    </location>
</feature>
<evidence type="ECO:0000313" key="2">
    <source>
        <dbReference type="EMBL" id="KAF9541054.1"/>
    </source>
</evidence>
<feature type="compositionally biased region" description="Basic and acidic residues" evidence="1">
    <location>
        <begin position="136"/>
        <end position="195"/>
    </location>
</feature>
<proteinExistence type="predicted"/>
<comment type="caution">
    <text evidence="2">The sequence shown here is derived from an EMBL/GenBank/DDBJ whole genome shotgun (WGS) entry which is preliminary data.</text>
</comment>
<feature type="region of interest" description="Disordered" evidence="1">
    <location>
        <begin position="115"/>
        <end position="197"/>
    </location>
</feature>
<dbReference type="Proteomes" id="UP000723463">
    <property type="component" value="Unassembled WGS sequence"/>
</dbReference>
<accession>A0A9P6K0U5</accession>
<keyword evidence="3" id="KW-1185">Reference proteome</keyword>
<reference evidence="2" key="1">
    <citation type="journal article" date="2020" name="Fungal Divers.">
        <title>Resolving the Mortierellaceae phylogeny through synthesis of multi-gene phylogenetics and phylogenomics.</title>
        <authorList>
            <person name="Vandepol N."/>
            <person name="Liber J."/>
            <person name="Desiro A."/>
            <person name="Na H."/>
            <person name="Kennedy M."/>
            <person name="Barry K."/>
            <person name="Grigoriev I.V."/>
            <person name="Miller A.N."/>
            <person name="O'Donnell K."/>
            <person name="Stajich J.E."/>
            <person name="Bonito G."/>
        </authorList>
    </citation>
    <scope>NUCLEOTIDE SEQUENCE</scope>
    <source>
        <strain evidence="2">NRRL 2591</strain>
    </source>
</reference>
<feature type="compositionally biased region" description="Polar residues" evidence="1">
    <location>
        <begin position="52"/>
        <end position="65"/>
    </location>
</feature>
<protein>
    <submittedName>
        <fullName evidence="2">Uncharacterized protein</fullName>
    </submittedName>
</protein>
<evidence type="ECO:0000256" key="1">
    <source>
        <dbReference type="SAM" id="MobiDB-lite"/>
    </source>
</evidence>
<gene>
    <name evidence="2" type="ORF">EC957_003442</name>
</gene>